<feature type="domain" description="N-acetyltransferase" evidence="1">
    <location>
        <begin position="8"/>
        <end position="164"/>
    </location>
</feature>
<dbReference type="PROSITE" id="PS51186">
    <property type="entry name" value="GNAT"/>
    <property type="match status" value="1"/>
</dbReference>
<dbReference type="Gene3D" id="3.40.630.30">
    <property type="match status" value="1"/>
</dbReference>
<dbReference type="Pfam" id="PF13302">
    <property type="entry name" value="Acetyltransf_3"/>
    <property type="match status" value="1"/>
</dbReference>
<name>A0A2U2J920_9FLAO</name>
<proteinExistence type="predicted"/>
<dbReference type="OrthoDB" id="9788916at2"/>
<sequence>MIFETERLIVRKLSFDDLHGFYAMESNPNVLKYADGTPKDLNQCKVELGNLINRYQLENNDFCIYAIERNLDKEFIGTVALIKTNNEYEIGYRFLEKYWNKGYASEICKVLILYCKQLSIKKIVGFVVNANVASAKILEKYNFKIVDVFINDDYQQETKYELKL</sequence>
<organism evidence="2 3">
    <name type="scientific">Polaribacter aquimarinus</name>
    <dbReference type="NCBI Taxonomy" id="2100726"/>
    <lineage>
        <taxon>Bacteria</taxon>
        <taxon>Pseudomonadati</taxon>
        <taxon>Bacteroidota</taxon>
        <taxon>Flavobacteriia</taxon>
        <taxon>Flavobacteriales</taxon>
        <taxon>Flavobacteriaceae</taxon>
    </lineage>
</organism>
<reference evidence="2 3" key="1">
    <citation type="submission" date="2018-05" db="EMBL/GenBank/DDBJ databases">
        <title>Polaribacter aquimarinus sp. nov., isolated from sediment in a sediment of sea.</title>
        <authorList>
            <person name="Lu D."/>
        </authorList>
    </citation>
    <scope>NUCLEOTIDE SEQUENCE [LARGE SCALE GENOMIC DNA]</scope>
    <source>
        <strain evidence="2 3">ZY113</strain>
    </source>
</reference>
<protein>
    <submittedName>
        <fullName evidence="2">N-acetyltransferase</fullName>
    </submittedName>
</protein>
<dbReference type="AlphaFoldDB" id="A0A2U2J920"/>
<evidence type="ECO:0000313" key="3">
    <source>
        <dbReference type="Proteomes" id="UP000245670"/>
    </source>
</evidence>
<dbReference type="PANTHER" id="PTHR43792">
    <property type="entry name" value="GNAT FAMILY, PUTATIVE (AFU_ORTHOLOGUE AFUA_3G00765)-RELATED-RELATED"/>
    <property type="match status" value="1"/>
</dbReference>
<evidence type="ECO:0000313" key="2">
    <source>
        <dbReference type="EMBL" id="PWG04761.1"/>
    </source>
</evidence>
<comment type="caution">
    <text evidence="2">The sequence shown here is derived from an EMBL/GenBank/DDBJ whole genome shotgun (WGS) entry which is preliminary data.</text>
</comment>
<dbReference type="InterPro" id="IPR051531">
    <property type="entry name" value="N-acetyltransferase"/>
</dbReference>
<dbReference type="PANTHER" id="PTHR43792:SF1">
    <property type="entry name" value="N-ACETYLTRANSFERASE DOMAIN-CONTAINING PROTEIN"/>
    <property type="match status" value="1"/>
</dbReference>
<dbReference type="GO" id="GO:0016747">
    <property type="term" value="F:acyltransferase activity, transferring groups other than amino-acyl groups"/>
    <property type="evidence" value="ECO:0007669"/>
    <property type="project" value="InterPro"/>
</dbReference>
<dbReference type="EMBL" id="QFFG01000004">
    <property type="protein sequence ID" value="PWG04761.1"/>
    <property type="molecule type" value="Genomic_DNA"/>
</dbReference>
<gene>
    <name evidence="2" type="ORF">DIS07_09810</name>
</gene>
<dbReference type="RefSeq" id="WP_109405079.1">
    <property type="nucleotide sequence ID" value="NZ_QFFG01000004.1"/>
</dbReference>
<keyword evidence="3" id="KW-1185">Reference proteome</keyword>
<keyword evidence="2" id="KW-0808">Transferase</keyword>
<evidence type="ECO:0000259" key="1">
    <source>
        <dbReference type="PROSITE" id="PS51186"/>
    </source>
</evidence>
<accession>A0A2U2J920</accession>
<dbReference type="SUPFAM" id="SSF55729">
    <property type="entry name" value="Acyl-CoA N-acyltransferases (Nat)"/>
    <property type="match status" value="1"/>
</dbReference>
<dbReference type="InterPro" id="IPR000182">
    <property type="entry name" value="GNAT_dom"/>
</dbReference>
<dbReference type="Proteomes" id="UP000245670">
    <property type="component" value="Unassembled WGS sequence"/>
</dbReference>
<dbReference type="InterPro" id="IPR016181">
    <property type="entry name" value="Acyl_CoA_acyltransferase"/>
</dbReference>